<sequence length="393" mass="43944">MAARVENMLLGKQYVALEFFSLNRQDKIAFLLVQKKKNELVIAQKEIYNNIEDLFLQKSKFPTALIINNEHVLQKEVLGTDSSDKKLLHKAFPNLQADDFYYEIWRRDTSSLVAICRKTYVDKLLTDMEDGFRVAAISLGNCAISVLSQFELPPALATNTSILDLDQENIITGGLPENKDYTINELNVPNTHILAFSGVLSLLLPTATTGSLWELGTIIHETFKQKTFFEKGLKTAIVVILTLLLINFFLFSHYFKKASEIAETVALNKAGIENITRIKKRIKDKEQRLESFTGATVSASSLAINQLVKDIPASLLLSSIVYHPLEKKVKADEVIMATDSLIEISGSSLSNLAFTNWVESIEKMNWVGKVTINSFGKDAEGNTVFSISITVQK</sequence>
<gene>
    <name evidence="2" type="ORF">FMM05_00035</name>
</gene>
<protein>
    <submittedName>
        <fullName evidence="2">General secretion pathway protein</fullName>
    </submittedName>
</protein>
<evidence type="ECO:0000313" key="2">
    <source>
        <dbReference type="EMBL" id="TRW27074.1"/>
    </source>
</evidence>
<dbReference type="OrthoDB" id="1186626at2"/>
<dbReference type="RefSeq" id="WP_143371300.1">
    <property type="nucleotide sequence ID" value="NZ_VJVZ01000001.1"/>
</dbReference>
<organism evidence="2 3">
    <name type="scientific">Flavobacterium zepuense</name>
    <dbReference type="NCBI Taxonomy" id="2593302"/>
    <lineage>
        <taxon>Bacteria</taxon>
        <taxon>Pseudomonadati</taxon>
        <taxon>Bacteroidota</taxon>
        <taxon>Flavobacteriia</taxon>
        <taxon>Flavobacteriales</taxon>
        <taxon>Flavobacteriaceae</taxon>
        <taxon>Flavobacterium</taxon>
    </lineage>
</organism>
<proteinExistence type="predicted"/>
<feature type="transmembrane region" description="Helical" evidence="1">
    <location>
        <begin position="236"/>
        <end position="255"/>
    </location>
</feature>
<dbReference type="EMBL" id="VJVZ01000001">
    <property type="protein sequence ID" value="TRW27074.1"/>
    <property type="molecule type" value="Genomic_DNA"/>
</dbReference>
<keyword evidence="1" id="KW-0812">Transmembrane</keyword>
<evidence type="ECO:0000256" key="1">
    <source>
        <dbReference type="SAM" id="Phobius"/>
    </source>
</evidence>
<keyword evidence="3" id="KW-1185">Reference proteome</keyword>
<comment type="caution">
    <text evidence="2">The sequence shown here is derived from an EMBL/GenBank/DDBJ whole genome shotgun (WGS) entry which is preliminary data.</text>
</comment>
<reference evidence="2 3" key="1">
    <citation type="submission" date="2019-07" db="EMBL/GenBank/DDBJ databases">
        <title>Flavobacterium sp. nov., isolated from glacier ice.</title>
        <authorList>
            <person name="Liu Q."/>
            <person name="Xin Y.-H."/>
        </authorList>
    </citation>
    <scope>NUCLEOTIDE SEQUENCE [LARGE SCALE GENOMIC DNA]</scope>
    <source>
        <strain evidence="2 3">ZT4R6</strain>
    </source>
</reference>
<dbReference type="Proteomes" id="UP000320643">
    <property type="component" value="Unassembled WGS sequence"/>
</dbReference>
<dbReference type="AlphaFoldDB" id="A0A552V9C7"/>
<keyword evidence="1" id="KW-0472">Membrane</keyword>
<keyword evidence="1" id="KW-1133">Transmembrane helix</keyword>
<evidence type="ECO:0000313" key="3">
    <source>
        <dbReference type="Proteomes" id="UP000320643"/>
    </source>
</evidence>
<name>A0A552V9C7_9FLAO</name>
<accession>A0A552V9C7</accession>